<feature type="transmembrane region" description="Helical" evidence="6">
    <location>
        <begin position="209"/>
        <end position="228"/>
    </location>
</feature>
<evidence type="ECO:0000256" key="6">
    <source>
        <dbReference type="SAM" id="Phobius"/>
    </source>
</evidence>
<dbReference type="AlphaFoldDB" id="A0A3P1SMH8"/>
<keyword evidence="3 6" id="KW-0812">Transmembrane</keyword>
<feature type="transmembrane region" description="Helical" evidence="6">
    <location>
        <begin position="162"/>
        <end position="181"/>
    </location>
</feature>
<gene>
    <name evidence="7" type="ORF">EHS89_14145</name>
</gene>
<evidence type="ECO:0000313" key="7">
    <source>
        <dbReference type="EMBL" id="RRC98230.1"/>
    </source>
</evidence>
<evidence type="ECO:0000256" key="5">
    <source>
        <dbReference type="ARBA" id="ARBA00023136"/>
    </source>
</evidence>
<dbReference type="GO" id="GO:0042371">
    <property type="term" value="P:vitamin K biosynthetic process"/>
    <property type="evidence" value="ECO:0007669"/>
    <property type="project" value="TreeGrafter"/>
</dbReference>
<feature type="transmembrane region" description="Helical" evidence="6">
    <location>
        <begin position="44"/>
        <end position="63"/>
    </location>
</feature>
<dbReference type="Pfam" id="PF01040">
    <property type="entry name" value="UbiA"/>
    <property type="match status" value="1"/>
</dbReference>
<dbReference type="RefSeq" id="WP_124926810.1">
    <property type="nucleotide sequence ID" value="NZ_BMOH01000007.1"/>
</dbReference>
<organism evidence="7 8">
    <name type="scientific">Amphritea balenae</name>
    <dbReference type="NCBI Taxonomy" id="452629"/>
    <lineage>
        <taxon>Bacteria</taxon>
        <taxon>Pseudomonadati</taxon>
        <taxon>Pseudomonadota</taxon>
        <taxon>Gammaproteobacteria</taxon>
        <taxon>Oceanospirillales</taxon>
        <taxon>Oceanospirillaceae</taxon>
        <taxon>Amphritea</taxon>
    </lineage>
</organism>
<evidence type="ECO:0000256" key="4">
    <source>
        <dbReference type="ARBA" id="ARBA00022989"/>
    </source>
</evidence>
<feature type="transmembrane region" description="Helical" evidence="6">
    <location>
        <begin position="137"/>
        <end position="156"/>
    </location>
</feature>
<dbReference type="Proteomes" id="UP000267535">
    <property type="component" value="Unassembled WGS sequence"/>
</dbReference>
<dbReference type="PANTHER" id="PTHR13929">
    <property type="entry name" value="1,4-DIHYDROXY-2-NAPHTHOATE OCTAPRENYLTRANSFERASE"/>
    <property type="match status" value="1"/>
</dbReference>
<keyword evidence="4 6" id="KW-1133">Transmembrane helix</keyword>
<dbReference type="InterPro" id="IPR026046">
    <property type="entry name" value="UBIAD1"/>
</dbReference>
<dbReference type="Gene3D" id="1.20.120.1780">
    <property type="entry name" value="UbiA prenyltransferase"/>
    <property type="match status" value="1"/>
</dbReference>
<dbReference type="GO" id="GO:0016020">
    <property type="term" value="C:membrane"/>
    <property type="evidence" value="ECO:0007669"/>
    <property type="project" value="UniProtKB-SubCell"/>
</dbReference>
<dbReference type="InterPro" id="IPR000537">
    <property type="entry name" value="UbiA_prenyltransferase"/>
</dbReference>
<evidence type="ECO:0000313" key="8">
    <source>
        <dbReference type="Proteomes" id="UP000267535"/>
    </source>
</evidence>
<accession>A0A3P1SMH8</accession>
<evidence type="ECO:0000256" key="1">
    <source>
        <dbReference type="ARBA" id="ARBA00004141"/>
    </source>
</evidence>
<dbReference type="CDD" id="cd13962">
    <property type="entry name" value="PT_UbiA_UBIAD1"/>
    <property type="match status" value="1"/>
</dbReference>
<protein>
    <submittedName>
        <fullName evidence="7">Prenyltransferase</fullName>
    </submittedName>
</protein>
<evidence type="ECO:0000256" key="3">
    <source>
        <dbReference type="ARBA" id="ARBA00022692"/>
    </source>
</evidence>
<proteinExistence type="predicted"/>
<dbReference type="GO" id="GO:0009234">
    <property type="term" value="P:menaquinone biosynthetic process"/>
    <property type="evidence" value="ECO:0007669"/>
    <property type="project" value="TreeGrafter"/>
</dbReference>
<keyword evidence="5 6" id="KW-0472">Membrane</keyword>
<keyword evidence="8" id="KW-1185">Reference proteome</keyword>
<dbReference type="EMBL" id="RQXV01000008">
    <property type="protein sequence ID" value="RRC98230.1"/>
    <property type="molecule type" value="Genomic_DNA"/>
</dbReference>
<name>A0A3P1SMH8_9GAMM</name>
<reference evidence="7 8" key="1">
    <citation type="submission" date="2018-11" db="EMBL/GenBank/DDBJ databases">
        <title>The draft genome sequence of Amphritea balenae JAMM 1525T.</title>
        <authorList>
            <person name="Fang Z."/>
            <person name="Zhang Y."/>
            <person name="Han X."/>
        </authorList>
    </citation>
    <scope>NUCLEOTIDE SEQUENCE [LARGE SCALE GENOMIC DNA]</scope>
    <source>
        <strain evidence="7 8">JAMM 1525</strain>
    </source>
</reference>
<dbReference type="OrthoDB" id="9767568at2"/>
<sequence length="278" mass="31087">MMTDQETKYRLLRALRPFSFSVALITCLVGVVSAFQLPQFNWLIAAFILLAAVVLQAGVNLINDYSDLSLIGDSRLRLMIERNFRIGLICFLLAAMVGIYLVTYAGTGLLILLLIGLAGALGYTLEPVNFKRRGLAVVLVFWLMGVLMVCGSYYIIAGSLEWSVFWRSVPVSLISSLLLLANEIRDIDTDTAAGIRTLSVRIGRQRAQLLYRTLLLAVILLSGLFWWLQLVSSGWWLVSLPLILLLWQRVSQNSELSKLPPDTGRFFMLFGLSYCLSL</sequence>
<feature type="transmembrane region" description="Helical" evidence="6">
    <location>
        <begin position="108"/>
        <end position="125"/>
    </location>
</feature>
<comment type="subcellular location">
    <subcellularLocation>
        <location evidence="1">Membrane</location>
        <topology evidence="1">Multi-pass membrane protein</topology>
    </subcellularLocation>
</comment>
<keyword evidence="2 7" id="KW-0808">Transferase</keyword>
<feature type="transmembrane region" description="Helical" evidence="6">
    <location>
        <begin position="84"/>
        <end position="102"/>
    </location>
</feature>
<dbReference type="GO" id="GO:0004659">
    <property type="term" value="F:prenyltransferase activity"/>
    <property type="evidence" value="ECO:0007669"/>
    <property type="project" value="InterPro"/>
</dbReference>
<dbReference type="PANTHER" id="PTHR13929:SF0">
    <property type="entry name" value="UBIA PRENYLTRANSFERASE DOMAIN-CONTAINING PROTEIN 1"/>
    <property type="match status" value="1"/>
</dbReference>
<comment type="caution">
    <text evidence="7">The sequence shown here is derived from an EMBL/GenBank/DDBJ whole genome shotgun (WGS) entry which is preliminary data.</text>
</comment>
<dbReference type="PIRSF" id="PIRSF005355">
    <property type="entry name" value="UBIAD1"/>
    <property type="match status" value="1"/>
</dbReference>
<evidence type="ECO:0000256" key="2">
    <source>
        <dbReference type="ARBA" id="ARBA00022679"/>
    </source>
</evidence>